<dbReference type="GO" id="GO:0022857">
    <property type="term" value="F:transmembrane transporter activity"/>
    <property type="evidence" value="ECO:0007669"/>
    <property type="project" value="InterPro"/>
</dbReference>
<feature type="transmembrane region" description="Helical" evidence="7">
    <location>
        <begin position="368"/>
        <end position="388"/>
    </location>
</feature>
<evidence type="ECO:0000256" key="1">
    <source>
        <dbReference type="ARBA" id="ARBA00004651"/>
    </source>
</evidence>
<keyword evidence="9" id="KW-1185">Reference proteome</keyword>
<evidence type="ECO:0000313" key="8">
    <source>
        <dbReference type="EMBL" id="QJR81101.1"/>
    </source>
</evidence>
<protein>
    <submittedName>
        <fullName evidence="8">FUSC family protein</fullName>
    </submittedName>
</protein>
<dbReference type="AlphaFoldDB" id="A0A6M4MD33"/>
<dbReference type="KEGG" id="apel:CA267_010075"/>
<dbReference type="Pfam" id="PF04632">
    <property type="entry name" value="FUSC"/>
    <property type="match status" value="1"/>
</dbReference>
<dbReference type="RefSeq" id="WP_075607606.1">
    <property type="nucleotide sequence ID" value="NZ_CP052766.1"/>
</dbReference>
<comment type="subcellular location">
    <subcellularLocation>
        <location evidence="1">Cell membrane</location>
        <topology evidence="1">Multi-pass membrane protein</topology>
    </subcellularLocation>
</comment>
<dbReference type="EMBL" id="CP052766">
    <property type="protein sequence ID" value="QJR81101.1"/>
    <property type="molecule type" value="Genomic_DNA"/>
</dbReference>
<gene>
    <name evidence="8" type="ORF">CA267_010075</name>
</gene>
<evidence type="ECO:0000256" key="3">
    <source>
        <dbReference type="ARBA" id="ARBA00022475"/>
    </source>
</evidence>
<keyword evidence="6 7" id="KW-0472">Membrane</keyword>
<feature type="transmembrane region" description="Helical" evidence="7">
    <location>
        <begin position="425"/>
        <end position="445"/>
    </location>
</feature>
<reference evidence="8 9" key="2">
    <citation type="submission" date="2020-04" db="EMBL/GenBank/DDBJ databases">
        <title>Complete genome sequence of Alteromonas pelagimontana 5.12T.</title>
        <authorList>
            <person name="Sinha R.K."/>
            <person name="Krishnan K.P."/>
            <person name="Kurian J.P."/>
        </authorList>
    </citation>
    <scope>NUCLEOTIDE SEQUENCE [LARGE SCALE GENOMIC DNA]</scope>
    <source>
        <strain evidence="8 9">5.12</strain>
    </source>
</reference>
<evidence type="ECO:0000256" key="2">
    <source>
        <dbReference type="ARBA" id="ARBA00022448"/>
    </source>
</evidence>
<dbReference type="PANTHER" id="PTHR30509">
    <property type="entry name" value="P-HYDROXYBENZOIC ACID EFFLUX PUMP SUBUNIT-RELATED"/>
    <property type="match status" value="1"/>
</dbReference>
<proteinExistence type="predicted"/>
<dbReference type="InterPro" id="IPR006726">
    <property type="entry name" value="PHBA_efflux_AaeB/fusaric-R"/>
</dbReference>
<evidence type="ECO:0000313" key="9">
    <source>
        <dbReference type="Proteomes" id="UP000219285"/>
    </source>
</evidence>
<feature type="transmembrane region" description="Helical" evidence="7">
    <location>
        <begin position="507"/>
        <end position="526"/>
    </location>
</feature>
<keyword evidence="3" id="KW-1003">Cell membrane</keyword>
<evidence type="ECO:0000256" key="4">
    <source>
        <dbReference type="ARBA" id="ARBA00022692"/>
    </source>
</evidence>
<accession>A0A6M4MD33</accession>
<keyword evidence="5 7" id="KW-1133">Transmembrane helix</keyword>
<feature type="transmembrane region" description="Helical" evidence="7">
    <location>
        <begin position="451"/>
        <end position="470"/>
    </location>
</feature>
<feature type="transmembrane region" description="Helical" evidence="7">
    <location>
        <begin position="117"/>
        <end position="138"/>
    </location>
</feature>
<feature type="transmembrane region" description="Helical" evidence="7">
    <location>
        <begin position="394"/>
        <end position="413"/>
    </location>
</feature>
<dbReference type="Proteomes" id="UP000219285">
    <property type="component" value="Chromosome"/>
</dbReference>
<feature type="transmembrane region" description="Helical" evidence="7">
    <location>
        <begin position="158"/>
        <end position="174"/>
    </location>
</feature>
<evidence type="ECO:0000256" key="6">
    <source>
        <dbReference type="ARBA" id="ARBA00023136"/>
    </source>
</evidence>
<evidence type="ECO:0000256" key="5">
    <source>
        <dbReference type="ARBA" id="ARBA00022989"/>
    </source>
</evidence>
<sequence length="698" mass="76640">MYLSPLPAVYLTPDKRTLIFALKGVIAMAMALYVAMYLDLERPYWALVSAVFLQVRPESGMVLEKALCQIVGTLVGGGLGLAVLHYFHAAPELALGILALWLGVNSGMSAMVRRINFIYAFAMAGITPCIIVVLSMASPASFSSDSAFNIAQARMSEIIIGALCAMVVSMLFWPQRVQDALRQQARTAINQTMDYLTLELDPSGSHESRHERIDVILESLAALNDDSSAVIYEGPEGPGRSRAATVICNKILSLVAVIQIFGRLQRNYPELMTGVMGELLANLRTDLQRITDSNDFDECYQLAQAQRRRLLKSSNDTSDVTPLEARLLKTAQEMVAELVVVLRAYNALGKGEKSVLKAPRQQPYRDPLIGFTTGFRTFLVFSIGASIWMTTGSAAAIMLMILPVIFSIMFARLPPMVVTAALRKLLKGVFVAIPVAIFFALNLLAQSSGDFEVLVLVLAAPYFLGLMAIANREVLPYGLGFCIPFTILVQPGNHMAASFAIDFTLSSALAIVVGVSILFWVFKIFTGPGVELMQYRLLSAIRRDLEDIPYHDNPQDWFNARMGDRLLRLANYEKDEGSQTRVLTDLGLTGLNIGHASLRLRGLLISVSGQQMQELLESWQRALADTFLLCAKGQQGDSFRRACNEVLTYLKGHEQAKDHLPLIEGMFERLNLTFERAATMVADSQASSKSVVTAAALS</sequence>
<dbReference type="OrthoDB" id="9807111at2"/>
<dbReference type="GO" id="GO:0005886">
    <property type="term" value="C:plasma membrane"/>
    <property type="evidence" value="ECO:0007669"/>
    <property type="project" value="UniProtKB-SubCell"/>
</dbReference>
<dbReference type="PANTHER" id="PTHR30509:SF9">
    <property type="entry name" value="MULTIDRUG RESISTANCE PROTEIN MDTO"/>
    <property type="match status" value="1"/>
</dbReference>
<feature type="transmembrane region" description="Helical" evidence="7">
    <location>
        <begin position="20"/>
        <end position="38"/>
    </location>
</feature>
<organism evidence="8 9">
    <name type="scientific">Alteromonas pelagimontana</name>
    <dbReference type="NCBI Taxonomy" id="1858656"/>
    <lineage>
        <taxon>Bacteria</taxon>
        <taxon>Pseudomonadati</taxon>
        <taxon>Pseudomonadota</taxon>
        <taxon>Gammaproteobacteria</taxon>
        <taxon>Alteromonadales</taxon>
        <taxon>Alteromonadaceae</taxon>
        <taxon>Alteromonas/Salinimonas group</taxon>
        <taxon>Alteromonas</taxon>
    </lineage>
</organism>
<keyword evidence="2" id="KW-0813">Transport</keyword>
<keyword evidence="4 7" id="KW-0812">Transmembrane</keyword>
<reference evidence="9" key="1">
    <citation type="submission" date="2014-12" db="EMBL/GenBank/DDBJ databases">
        <title>Complete genome sequence of a multi-drug resistant Klebsiella pneumoniae.</title>
        <authorList>
            <person name="Hua X."/>
            <person name="Chen Q."/>
            <person name="Li X."/>
            <person name="Feng Y."/>
            <person name="Ruan Z."/>
            <person name="Yu Y."/>
        </authorList>
    </citation>
    <scope>NUCLEOTIDE SEQUENCE [LARGE SCALE GENOMIC DNA]</scope>
    <source>
        <strain evidence="9">5.12</strain>
    </source>
</reference>
<feature type="transmembrane region" description="Helical" evidence="7">
    <location>
        <begin position="93"/>
        <end position="110"/>
    </location>
</feature>
<evidence type="ECO:0000256" key="7">
    <source>
        <dbReference type="SAM" id="Phobius"/>
    </source>
</evidence>
<name>A0A6M4MD33_9ALTE</name>
<feature type="transmembrane region" description="Helical" evidence="7">
    <location>
        <begin position="477"/>
        <end position="501"/>
    </location>
</feature>